<keyword evidence="4" id="KW-0378">Hydrolase</keyword>
<feature type="signal peptide" evidence="6">
    <location>
        <begin position="1"/>
        <end position="23"/>
    </location>
</feature>
<evidence type="ECO:0000256" key="1">
    <source>
        <dbReference type="ARBA" id="ARBA00007447"/>
    </source>
</evidence>
<evidence type="ECO:0000256" key="5">
    <source>
        <dbReference type="ARBA" id="ARBA00023180"/>
    </source>
</evidence>
<evidence type="ECO:0000256" key="4">
    <source>
        <dbReference type="ARBA" id="ARBA00022801"/>
    </source>
</evidence>
<evidence type="ECO:0000313" key="9">
    <source>
        <dbReference type="Proteomes" id="UP001281410"/>
    </source>
</evidence>
<dbReference type="Pfam" id="PF14543">
    <property type="entry name" value="TAXi_N"/>
    <property type="match status" value="1"/>
</dbReference>
<dbReference type="GO" id="GO:0005576">
    <property type="term" value="C:extracellular region"/>
    <property type="evidence" value="ECO:0007669"/>
    <property type="project" value="TreeGrafter"/>
</dbReference>
<dbReference type="InterPro" id="IPR032799">
    <property type="entry name" value="TAXi_C"/>
</dbReference>
<dbReference type="InterPro" id="IPR032861">
    <property type="entry name" value="TAXi_N"/>
</dbReference>
<dbReference type="InterPro" id="IPR021109">
    <property type="entry name" value="Peptidase_aspartic_dom_sf"/>
</dbReference>
<feature type="domain" description="Peptidase A1" evidence="7">
    <location>
        <begin position="1"/>
        <end position="343"/>
    </location>
</feature>
<dbReference type="PANTHER" id="PTHR47967">
    <property type="entry name" value="OS07G0603500 PROTEIN-RELATED"/>
    <property type="match status" value="1"/>
</dbReference>
<name>A0AAE0B574_9ROSI</name>
<evidence type="ECO:0000313" key="8">
    <source>
        <dbReference type="EMBL" id="KAK3229587.1"/>
    </source>
</evidence>
<keyword evidence="5" id="KW-0325">Glycoprotein</keyword>
<keyword evidence="6" id="KW-0732">Signal</keyword>
<dbReference type="GO" id="GO:0006508">
    <property type="term" value="P:proteolysis"/>
    <property type="evidence" value="ECO:0007669"/>
    <property type="project" value="UniProtKB-KW"/>
</dbReference>
<reference evidence="8" key="1">
    <citation type="journal article" date="2023" name="Plant J.">
        <title>Genome sequences and population genomics provide insights into the demographic history, inbreeding, and mutation load of two 'living fossil' tree species of Dipteronia.</title>
        <authorList>
            <person name="Feng Y."/>
            <person name="Comes H.P."/>
            <person name="Chen J."/>
            <person name="Zhu S."/>
            <person name="Lu R."/>
            <person name="Zhang X."/>
            <person name="Li P."/>
            <person name="Qiu J."/>
            <person name="Olsen K.M."/>
            <person name="Qiu Y."/>
        </authorList>
    </citation>
    <scope>NUCLEOTIDE SEQUENCE</scope>
    <source>
        <strain evidence="8">NBL</strain>
    </source>
</reference>
<keyword evidence="3" id="KW-0064">Aspartyl protease</keyword>
<feature type="chain" id="PRO_5041947154" description="Peptidase A1 domain-containing protein" evidence="6">
    <location>
        <begin position="24"/>
        <end position="343"/>
    </location>
</feature>
<dbReference type="InterPro" id="IPR033121">
    <property type="entry name" value="PEPTIDASE_A1"/>
</dbReference>
<evidence type="ECO:0000256" key="6">
    <source>
        <dbReference type="SAM" id="SignalP"/>
    </source>
</evidence>
<gene>
    <name evidence="8" type="ORF">Dsin_001468</name>
</gene>
<dbReference type="CDD" id="cd05476">
    <property type="entry name" value="pepsin_A_like_plant"/>
    <property type="match status" value="1"/>
</dbReference>
<keyword evidence="2" id="KW-0645">Protease</keyword>
<evidence type="ECO:0000256" key="3">
    <source>
        <dbReference type="ARBA" id="ARBA00022750"/>
    </source>
</evidence>
<dbReference type="Gene3D" id="2.40.70.10">
    <property type="entry name" value="Acid Proteases"/>
    <property type="match status" value="2"/>
</dbReference>
<dbReference type="PANTHER" id="PTHR47967:SF39">
    <property type="entry name" value="ASPARTYL PROTEASE FAMILY PROTEIN, PUTATIVE-RELATED"/>
    <property type="match status" value="1"/>
</dbReference>
<dbReference type="PROSITE" id="PS51767">
    <property type="entry name" value="PEPTIDASE_A1"/>
    <property type="match status" value="1"/>
</dbReference>
<dbReference type="Proteomes" id="UP001281410">
    <property type="component" value="Unassembled WGS sequence"/>
</dbReference>
<comment type="similarity">
    <text evidence="1">Belongs to the peptidase A1 family.</text>
</comment>
<dbReference type="InterPro" id="IPR034161">
    <property type="entry name" value="Pepsin-like_plant"/>
</dbReference>
<keyword evidence="9" id="KW-1185">Reference proteome</keyword>
<organism evidence="8 9">
    <name type="scientific">Dipteronia sinensis</name>
    <dbReference type="NCBI Taxonomy" id="43782"/>
    <lineage>
        <taxon>Eukaryota</taxon>
        <taxon>Viridiplantae</taxon>
        <taxon>Streptophyta</taxon>
        <taxon>Embryophyta</taxon>
        <taxon>Tracheophyta</taxon>
        <taxon>Spermatophyta</taxon>
        <taxon>Magnoliopsida</taxon>
        <taxon>eudicotyledons</taxon>
        <taxon>Gunneridae</taxon>
        <taxon>Pentapetalae</taxon>
        <taxon>rosids</taxon>
        <taxon>malvids</taxon>
        <taxon>Sapindales</taxon>
        <taxon>Sapindaceae</taxon>
        <taxon>Hippocastanoideae</taxon>
        <taxon>Acereae</taxon>
        <taxon>Dipteronia</taxon>
    </lineage>
</organism>
<dbReference type="GO" id="GO:0004190">
    <property type="term" value="F:aspartic-type endopeptidase activity"/>
    <property type="evidence" value="ECO:0007669"/>
    <property type="project" value="UniProtKB-KW"/>
</dbReference>
<dbReference type="Pfam" id="PF14541">
    <property type="entry name" value="TAXi_C"/>
    <property type="match status" value="1"/>
</dbReference>
<accession>A0AAE0B574</accession>
<evidence type="ECO:0000256" key="2">
    <source>
        <dbReference type="ARBA" id="ARBA00022670"/>
    </source>
</evidence>
<sequence>MATSNFHSQFLALALLLIHVVNSTIQATNHGFEIDLTHRDSPNSPLYNPNRIPLEPLQRLFSSCLLSSESFKCDFIQSKCCLFKCISQQCKSVTTLTDSSLAKGVLSTETITFGSSSGNSISFNNIVFGCGHNNTEIFNENEMGLIGLGGRNSSLVSQVCSKFGTNFFSHCLVPFHTDPSLTSKMYFGSNSKVSGPGVDSTHLVPKDGKIMFYFVTLEGISVGDKFIPYNSSQPISKGNMLIDSGTPPTLLCKDFYKRLADEVSGAIKLKPYQDPQFGTQLCYKSQSVIDIDAPILTAHFDGGGKVPLIQTSTFVPTLEGVFCFAMQPIDDGDDVGIWGSKNK</sequence>
<evidence type="ECO:0000259" key="7">
    <source>
        <dbReference type="PROSITE" id="PS51767"/>
    </source>
</evidence>
<comment type="caution">
    <text evidence="8">The sequence shown here is derived from an EMBL/GenBank/DDBJ whole genome shotgun (WGS) entry which is preliminary data.</text>
</comment>
<dbReference type="SUPFAM" id="SSF50630">
    <property type="entry name" value="Acid proteases"/>
    <property type="match status" value="1"/>
</dbReference>
<proteinExistence type="inferred from homology"/>
<dbReference type="AlphaFoldDB" id="A0AAE0B574"/>
<protein>
    <recommendedName>
        <fullName evidence="7">Peptidase A1 domain-containing protein</fullName>
    </recommendedName>
</protein>
<dbReference type="InterPro" id="IPR051708">
    <property type="entry name" value="Plant_Aspart_Prot_A1"/>
</dbReference>
<dbReference type="EMBL" id="JANJYJ010000001">
    <property type="protein sequence ID" value="KAK3229587.1"/>
    <property type="molecule type" value="Genomic_DNA"/>
</dbReference>